<organism evidence="1 2">
    <name type="scientific">Paenibacillus larvae subsp. larvae DSM 25430</name>
    <dbReference type="NCBI Taxonomy" id="697284"/>
    <lineage>
        <taxon>Bacteria</taxon>
        <taxon>Bacillati</taxon>
        <taxon>Bacillota</taxon>
        <taxon>Bacilli</taxon>
        <taxon>Bacillales</taxon>
        <taxon>Paenibacillaceae</taxon>
        <taxon>Paenibacillus</taxon>
    </lineage>
</organism>
<gene>
    <name evidence="1" type="ORF">ERIC2_c37670</name>
</gene>
<evidence type="ECO:0000313" key="2">
    <source>
        <dbReference type="Proteomes" id="UP000029431"/>
    </source>
</evidence>
<sequence length="286" mass="32941">MMMKKGAGIVLLLLVCILFMDGCTLQEEYDESGRRKDTFIPLKRPNMFTLNFHDLYDQIFAKIKAEDSKVADPTMNILFTPGGEIMHVDCSVHALMESSDSEDQYTMRLYRIRNNHETEFNNKQSLPEAFSAPSSTMTGIDVYRESGGYYDGRDMDMLNFQKFPKFIEWFANFNLKSVLEQYTVGRPVRFQLLSGPITGEVVKNPDVHVTYLDCSPNDIREMDKPKSYPVSRYLEFTDKDYYAVIPYYVQDGTIKGFNEMKLGQTEKITYIANNVILLIVDKTTKG</sequence>
<accession>V9W8W4</accession>
<protein>
    <submittedName>
        <fullName evidence="1">Uncharacterized protein</fullName>
    </submittedName>
</protein>
<dbReference type="RefSeq" id="WP_024095345.1">
    <property type="nucleotide sequence ID" value="NZ_CP019652.1"/>
</dbReference>
<proteinExistence type="predicted"/>
<reference evidence="1 2" key="1">
    <citation type="journal article" date="2014" name="PLoS ONE">
        <title>How to Kill the Honey Bee Larva: Genomic Potential and Virulence Mechanisms of Paenibacillus larvae.</title>
        <authorList>
            <person name="Djukic M."/>
            <person name="Brzuszkiewicz E."/>
            <person name="Funfhaus A."/>
            <person name="Voss J."/>
            <person name="Gollnow K."/>
            <person name="Poppinga L."/>
            <person name="Liesegang H."/>
            <person name="Garcia-Gonzalez E."/>
            <person name="Genersch E."/>
            <person name="Daniel R."/>
        </authorList>
    </citation>
    <scope>NUCLEOTIDE SEQUENCE [LARGE SCALE GENOMIC DNA]</scope>
    <source>
        <strain evidence="1 2">DSM 25430</strain>
    </source>
</reference>
<dbReference type="Proteomes" id="UP000029431">
    <property type="component" value="Chromosome"/>
</dbReference>
<dbReference type="EMBL" id="CP003355">
    <property type="protein sequence ID" value="AHD07476.1"/>
    <property type="molecule type" value="Genomic_DNA"/>
</dbReference>
<evidence type="ECO:0000313" key="1">
    <source>
        <dbReference type="EMBL" id="AHD07476.1"/>
    </source>
</evidence>
<dbReference type="HOGENOM" id="CLU_979499_0_0_9"/>
<dbReference type="AlphaFoldDB" id="V9W8W4"/>
<name>V9W8W4_9BACL</name>
<dbReference type="PATRIC" id="fig|697284.3.peg.3564"/>
<keyword evidence="2" id="KW-1185">Reference proteome</keyword>
<dbReference type="KEGG" id="plv:ERIC2_c37670"/>